<organism evidence="3 4">
    <name type="scientific">Prauserella isguenensis</name>
    <dbReference type="NCBI Taxonomy" id="1470180"/>
    <lineage>
        <taxon>Bacteria</taxon>
        <taxon>Bacillati</taxon>
        <taxon>Actinomycetota</taxon>
        <taxon>Actinomycetes</taxon>
        <taxon>Pseudonocardiales</taxon>
        <taxon>Pseudonocardiaceae</taxon>
        <taxon>Prauserella</taxon>
    </lineage>
</organism>
<dbReference type="EMBL" id="JACHWU010000001">
    <property type="protein sequence ID" value="MBB3049237.1"/>
    <property type="molecule type" value="Genomic_DNA"/>
</dbReference>
<dbReference type="GO" id="GO:0016597">
    <property type="term" value="F:amino acid binding"/>
    <property type="evidence" value="ECO:0007669"/>
    <property type="project" value="TreeGrafter"/>
</dbReference>
<sequence length="326" mass="35274">MTGDHALPVRVPTPRHYLMCPPRYFAVEYSINPWMDPDRPVDTDLAMRQWTTLRDTYRELGHTVDEVPPQPGLPDMVFAANSGTVVDGRVLGSRFRAPERAAEAEHFRRWFVENGFRDVTTPRQINEAEGDFVWTGRVLLAGTGFRTDPDAHAEAQEALGVPVVSLHLIDERYYHLDTALFVLSGGSDGAARADADTRVADPGPRVAASGARVAGSGAGVAEPGGDDGGLGGRTRAQIAYYPEAFSEGSRRVLSRLFPDAVQATAADAECFGLNGISDGRHVVLPVEATGLADQLTARGYEVRFVDISELRKAGGGPKCCTLEIRK</sequence>
<comment type="caution">
    <text evidence="3">The sequence shown here is derived from an EMBL/GenBank/DDBJ whole genome shotgun (WGS) entry which is preliminary data.</text>
</comment>
<protein>
    <submittedName>
        <fullName evidence="3">N-dimethylarginine dimethylaminohydrolase</fullName>
    </submittedName>
</protein>
<keyword evidence="2 3" id="KW-0378">Hydrolase</keyword>
<dbReference type="GO" id="GO:0000052">
    <property type="term" value="P:citrulline metabolic process"/>
    <property type="evidence" value="ECO:0007669"/>
    <property type="project" value="TreeGrafter"/>
</dbReference>
<comment type="similarity">
    <text evidence="1">Belongs to the DDAH family.</text>
</comment>
<gene>
    <name evidence="3" type="ORF">FHS23_000232</name>
</gene>
<dbReference type="GO" id="GO:0006525">
    <property type="term" value="P:arginine metabolic process"/>
    <property type="evidence" value="ECO:0007669"/>
    <property type="project" value="TreeGrafter"/>
</dbReference>
<dbReference type="Gene3D" id="3.75.10.10">
    <property type="entry name" value="L-arginine/glycine Amidinotransferase, Chain A"/>
    <property type="match status" value="1"/>
</dbReference>
<keyword evidence="4" id="KW-1185">Reference proteome</keyword>
<dbReference type="SUPFAM" id="SSF55909">
    <property type="entry name" value="Pentein"/>
    <property type="match status" value="1"/>
</dbReference>
<dbReference type="GO" id="GO:0016403">
    <property type="term" value="F:dimethylargininase activity"/>
    <property type="evidence" value="ECO:0007669"/>
    <property type="project" value="TreeGrafter"/>
</dbReference>
<name>A0A839RXG5_9PSEU</name>
<evidence type="ECO:0000313" key="3">
    <source>
        <dbReference type="EMBL" id="MBB3049237.1"/>
    </source>
</evidence>
<dbReference type="PANTHER" id="PTHR12737:SF9">
    <property type="entry name" value="DIMETHYLARGININASE"/>
    <property type="match status" value="1"/>
</dbReference>
<dbReference type="GO" id="GO:0045429">
    <property type="term" value="P:positive regulation of nitric oxide biosynthetic process"/>
    <property type="evidence" value="ECO:0007669"/>
    <property type="project" value="TreeGrafter"/>
</dbReference>
<dbReference type="AlphaFoldDB" id="A0A839RXG5"/>
<accession>A0A839RXG5</accession>
<evidence type="ECO:0000256" key="2">
    <source>
        <dbReference type="ARBA" id="ARBA00022801"/>
    </source>
</evidence>
<dbReference type="Proteomes" id="UP000550714">
    <property type="component" value="Unassembled WGS sequence"/>
</dbReference>
<dbReference type="PANTHER" id="PTHR12737">
    <property type="entry name" value="DIMETHYLARGININE DIMETHYLAMINOHYDROLASE"/>
    <property type="match status" value="1"/>
</dbReference>
<proteinExistence type="inferred from homology"/>
<evidence type="ECO:0000256" key="1">
    <source>
        <dbReference type="ARBA" id="ARBA00008532"/>
    </source>
</evidence>
<evidence type="ECO:0000313" key="4">
    <source>
        <dbReference type="Proteomes" id="UP000550714"/>
    </source>
</evidence>
<reference evidence="3 4" key="1">
    <citation type="submission" date="2020-08" db="EMBL/GenBank/DDBJ databases">
        <title>Genomic Encyclopedia of Type Strains, Phase III (KMG-III): the genomes of soil and plant-associated and newly described type strains.</title>
        <authorList>
            <person name="Whitman W."/>
        </authorList>
    </citation>
    <scope>NUCLEOTIDE SEQUENCE [LARGE SCALE GENOMIC DNA]</scope>
    <source>
        <strain evidence="3 4">CECT 8577</strain>
    </source>
</reference>
<dbReference type="InterPro" id="IPR033199">
    <property type="entry name" value="DDAH-like"/>
</dbReference>